<name>A0A0F4YXZ4_RASE3</name>
<sequence length="168" mass="19401">MSIDKTDNYRILQRSRRLEYHETKYFAKSTFHLICTYSFTTANCTAVLLTEGPYLILPATILLTRSCTLRLILTALYLDVPRFKYQGAGKIDFRDQNRSEGTFWLYDCHFHREDGDALVTGTFDVLVLVRCFVASDTGETFDYEAYQLFENITVKDADEVEAADEVDK</sequence>
<dbReference type="AlphaFoldDB" id="A0A0F4YXZ4"/>
<evidence type="ECO:0000313" key="1">
    <source>
        <dbReference type="EMBL" id="KKA22975.1"/>
    </source>
</evidence>
<evidence type="ECO:0000313" key="2">
    <source>
        <dbReference type="Proteomes" id="UP000053958"/>
    </source>
</evidence>
<organism evidence="1 2">
    <name type="scientific">Rasamsonia emersonii (strain ATCC 16479 / CBS 393.64 / IMI 116815)</name>
    <dbReference type="NCBI Taxonomy" id="1408163"/>
    <lineage>
        <taxon>Eukaryota</taxon>
        <taxon>Fungi</taxon>
        <taxon>Dikarya</taxon>
        <taxon>Ascomycota</taxon>
        <taxon>Pezizomycotina</taxon>
        <taxon>Eurotiomycetes</taxon>
        <taxon>Eurotiomycetidae</taxon>
        <taxon>Eurotiales</taxon>
        <taxon>Trichocomaceae</taxon>
        <taxon>Rasamsonia</taxon>
    </lineage>
</organism>
<dbReference type="GeneID" id="25315340"/>
<dbReference type="Proteomes" id="UP000053958">
    <property type="component" value="Unassembled WGS sequence"/>
</dbReference>
<reference evidence="1 2" key="1">
    <citation type="submission" date="2015-04" db="EMBL/GenBank/DDBJ databases">
        <authorList>
            <person name="Heijne W.H."/>
            <person name="Fedorova N.D."/>
            <person name="Nierman W.C."/>
            <person name="Vollebregt A.W."/>
            <person name="Zhao Z."/>
            <person name="Wu L."/>
            <person name="Kumar M."/>
            <person name="Stam H."/>
            <person name="van den Berg M.A."/>
            <person name="Pel H.J."/>
        </authorList>
    </citation>
    <scope>NUCLEOTIDE SEQUENCE [LARGE SCALE GENOMIC DNA]</scope>
    <source>
        <strain evidence="1 2">CBS 393.64</strain>
    </source>
</reference>
<protein>
    <submittedName>
        <fullName evidence="1">Uncharacterized protein</fullName>
    </submittedName>
</protein>
<comment type="caution">
    <text evidence="1">The sequence shown here is derived from an EMBL/GenBank/DDBJ whole genome shotgun (WGS) entry which is preliminary data.</text>
</comment>
<dbReference type="EMBL" id="LASV01000116">
    <property type="protein sequence ID" value="KKA22975.1"/>
    <property type="molecule type" value="Genomic_DNA"/>
</dbReference>
<gene>
    <name evidence="1" type="ORF">T310_2989</name>
</gene>
<proteinExistence type="predicted"/>
<accession>A0A0F4YXZ4</accession>
<dbReference type="RefSeq" id="XP_013329587.1">
    <property type="nucleotide sequence ID" value="XM_013474133.1"/>
</dbReference>
<keyword evidence="2" id="KW-1185">Reference proteome</keyword>